<dbReference type="AlphaFoldDB" id="A0A139WYW3"/>
<dbReference type="InterPro" id="IPR036380">
    <property type="entry name" value="Isochorismatase-like_sf"/>
</dbReference>
<gene>
    <name evidence="2" type="ORF">WA1_39685</name>
</gene>
<dbReference type="SUPFAM" id="SSF52499">
    <property type="entry name" value="Isochorismatase-like hydrolases"/>
    <property type="match status" value="1"/>
</dbReference>
<evidence type="ECO:0000313" key="3">
    <source>
        <dbReference type="Proteomes" id="UP000076925"/>
    </source>
</evidence>
<dbReference type="OrthoDB" id="9789777at2"/>
<proteinExistence type="predicted"/>
<dbReference type="PANTHER" id="PTHR43559:SF3">
    <property type="entry name" value="HYDROLASE YCAC-RELATED"/>
    <property type="match status" value="1"/>
</dbReference>
<keyword evidence="3" id="KW-1185">Reference proteome</keyword>
<dbReference type="InterPro" id="IPR053152">
    <property type="entry name" value="Hydrolase_YcaC-like"/>
</dbReference>
<dbReference type="PANTHER" id="PTHR43559">
    <property type="entry name" value="HYDROLASE YCAC-RELATED"/>
    <property type="match status" value="1"/>
</dbReference>
<evidence type="ECO:0000259" key="1">
    <source>
        <dbReference type="Pfam" id="PF00857"/>
    </source>
</evidence>
<feature type="domain" description="Isochorismatase-like" evidence="1">
    <location>
        <begin position="14"/>
        <end position="164"/>
    </location>
</feature>
<dbReference type="EMBL" id="ANNX02000046">
    <property type="protein sequence ID" value="KYC37593.1"/>
    <property type="molecule type" value="Genomic_DNA"/>
</dbReference>
<name>A0A139WYW3_9CYAN</name>
<protein>
    <recommendedName>
        <fullName evidence="1">Isochorismatase-like domain-containing protein</fullName>
    </recommendedName>
</protein>
<sequence>MTYEMLDDNNACALLIDHQAGLMLFAGDIDPVHLRNNSIALAKVLKLHNIPVVLTAAAMGPAGPLGPIIPEIRELFPDVQPIYRTKINSWHDERIRGAIEATGRKKVIAAGITADFCIGIPAKSMASEGYDVRLVIDASGNYSNIVLHSSIANLTQHGVKVTNWLSVACELQQDWAIEHTAKGLLAIYQQHLPQWGMLEMTQSSWKSTQNQQPSAAN</sequence>
<accession>A0A139WYW3</accession>
<dbReference type="Proteomes" id="UP000076925">
    <property type="component" value="Unassembled WGS sequence"/>
</dbReference>
<dbReference type="InterPro" id="IPR000868">
    <property type="entry name" value="Isochorismatase-like_dom"/>
</dbReference>
<reference evidence="2 3" key="1">
    <citation type="journal article" date="2013" name="Genome Biol. Evol.">
        <title>Genomes of Stigonematalean cyanobacteria (subsection V) and the evolution of oxygenic photosynthesis from prokaryotes to plastids.</title>
        <authorList>
            <person name="Dagan T."/>
            <person name="Roettger M."/>
            <person name="Stucken K."/>
            <person name="Landan G."/>
            <person name="Koch R."/>
            <person name="Major P."/>
            <person name="Gould S.B."/>
            <person name="Goremykin V.V."/>
            <person name="Rippka R."/>
            <person name="Tandeau de Marsac N."/>
            <person name="Gugger M."/>
            <person name="Lockhart P.J."/>
            <person name="Allen J.F."/>
            <person name="Brune I."/>
            <person name="Maus I."/>
            <person name="Puhler A."/>
            <person name="Martin W.F."/>
        </authorList>
    </citation>
    <scope>NUCLEOTIDE SEQUENCE [LARGE SCALE GENOMIC DNA]</scope>
    <source>
        <strain evidence="2 3">PCC 7110</strain>
    </source>
</reference>
<organism evidence="2 3">
    <name type="scientific">Scytonema hofmannii PCC 7110</name>
    <dbReference type="NCBI Taxonomy" id="128403"/>
    <lineage>
        <taxon>Bacteria</taxon>
        <taxon>Bacillati</taxon>
        <taxon>Cyanobacteriota</taxon>
        <taxon>Cyanophyceae</taxon>
        <taxon>Nostocales</taxon>
        <taxon>Scytonemataceae</taxon>
        <taxon>Scytonema</taxon>
    </lineage>
</organism>
<dbReference type="Gene3D" id="3.40.50.850">
    <property type="entry name" value="Isochorismatase-like"/>
    <property type="match status" value="1"/>
</dbReference>
<evidence type="ECO:0000313" key="2">
    <source>
        <dbReference type="EMBL" id="KYC37593.1"/>
    </source>
</evidence>
<dbReference type="STRING" id="128403.WA1_39685"/>
<dbReference type="Pfam" id="PF00857">
    <property type="entry name" value="Isochorismatase"/>
    <property type="match status" value="1"/>
</dbReference>
<dbReference type="RefSeq" id="WP_017746144.1">
    <property type="nucleotide sequence ID" value="NZ_KQ976354.1"/>
</dbReference>
<comment type="caution">
    <text evidence="2">The sequence shown here is derived from an EMBL/GenBank/DDBJ whole genome shotgun (WGS) entry which is preliminary data.</text>
</comment>